<evidence type="ECO:0000313" key="2">
    <source>
        <dbReference type="EMBL" id="KAF2799581.1"/>
    </source>
</evidence>
<feature type="chain" id="PRO_5025663162" description="Secreted protein" evidence="1">
    <location>
        <begin position="18"/>
        <end position="106"/>
    </location>
</feature>
<sequence length="106" mass="11653">MVCRLLGFWMLVGYASSVVGRRMWMEDPGSRLEACTRPHTSTHGTSNLCASVCIEPAPNPPPPFSSWVQKQGGRKKTLAWMGDEDQNGIAIGGVWRLGYAERGLEC</sequence>
<feature type="signal peptide" evidence="1">
    <location>
        <begin position="1"/>
        <end position="17"/>
    </location>
</feature>
<evidence type="ECO:0008006" key="4">
    <source>
        <dbReference type="Google" id="ProtNLM"/>
    </source>
</evidence>
<gene>
    <name evidence="2" type="ORF">K505DRAFT_58320</name>
</gene>
<evidence type="ECO:0000313" key="3">
    <source>
        <dbReference type="Proteomes" id="UP000799757"/>
    </source>
</evidence>
<evidence type="ECO:0000256" key="1">
    <source>
        <dbReference type="SAM" id="SignalP"/>
    </source>
</evidence>
<reference evidence="2" key="1">
    <citation type="journal article" date="2020" name="Stud. Mycol.">
        <title>101 Dothideomycetes genomes: a test case for predicting lifestyles and emergence of pathogens.</title>
        <authorList>
            <person name="Haridas S."/>
            <person name="Albert R."/>
            <person name="Binder M."/>
            <person name="Bloem J."/>
            <person name="Labutti K."/>
            <person name="Salamov A."/>
            <person name="Andreopoulos B."/>
            <person name="Baker S."/>
            <person name="Barry K."/>
            <person name="Bills G."/>
            <person name="Bluhm B."/>
            <person name="Cannon C."/>
            <person name="Castanera R."/>
            <person name="Culley D."/>
            <person name="Daum C."/>
            <person name="Ezra D."/>
            <person name="Gonzalez J."/>
            <person name="Henrissat B."/>
            <person name="Kuo A."/>
            <person name="Liang C."/>
            <person name="Lipzen A."/>
            <person name="Lutzoni F."/>
            <person name="Magnuson J."/>
            <person name="Mondo S."/>
            <person name="Nolan M."/>
            <person name="Ohm R."/>
            <person name="Pangilinan J."/>
            <person name="Park H.-J."/>
            <person name="Ramirez L."/>
            <person name="Alfaro M."/>
            <person name="Sun H."/>
            <person name="Tritt A."/>
            <person name="Yoshinaga Y."/>
            <person name="Zwiers L.-H."/>
            <person name="Turgeon B."/>
            <person name="Goodwin S."/>
            <person name="Spatafora J."/>
            <person name="Crous P."/>
            <person name="Grigoriev I."/>
        </authorList>
    </citation>
    <scope>NUCLEOTIDE SEQUENCE</scope>
    <source>
        <strain evidence="2">CBS 109.77</strain>
    </source>
</reference>
<name>A0A6A6XSL9_9PLEO</name>
<keyword evidence="3" id="KW-1185">Reference proteome</keyword>
<accession>A0A6A6XSL9</accession>
<keyword evidence="1" id="KW-0732">Signal</keyword>
<dbReference type="EMBL" id="MU001762">
    <property type="protein sequence ID" value="KAF2799581.1"/>
    <property type="molecule type" value="Genomic_DNA"/>
</dbReference>
<proteinExistence type="predicted"/>
<organism evidence="2 3">
    <name type="scientific">Melanomma pulvis-pyrius CBS 109.77</name>
    <dbReference type="NCBI Taxonomy" id="1314802"/>
    <lineage>
        <taxon>Eukaryota</taxon>
        <taxon>Fungi</taxon>
        <taxon>Dikarya</taxon>
        <taxon>Ascomycota</taxon>
        <taxon>Pezizomycotina</taxon>
        <taxon>Dothideomycetes</taxon>
        <taxon>Pleosporomycetidae</taxon>
        <taxon>Pleosporales</taxon>
        <taxon>Melanommataceae</taxon>
        <taxon>Melanomma</taxon>
    </lineage>
</organism>
<dbReference type="Proteomes" id="UP000799757">
    <property type="component" value="Unassembled WGS sequence"/>
</dbReference>
<protein>
    <recommendedName>
        <fullName evidence="4">Secreted protein</fullName>
    </recommendedName>
</protein>
<dbReference type="AlphaFoldDB" id="A0A6A6XSL9"/>